<keyword evidence="3" id="KW-1185">Reference proteome</keyword>
<dbReference type="Pfam" id="PF01738">
    <property type="entry name" value="DLH"/>
    <property type="match status" value="1"/>
</dbReference>
<dbReference type="EMBL" id="JAVDPF010000063">
    <property type="protein sequence ID" value="KAL1865236.1"/>
    <property type="molecule type" value="Genomic_DNA"/>
</dbReference>
<accession>A0ABR3WNJ1</accession>
<proteinExistence type="predicted"/>
<dbReference type="Proteomes" id="UP001583193">
    <property type="component" value="Unassembled WGS sequence"/>
</dbReference>
<comment type="caution">
    <text evidence="2">The sequence shown here is derived from an EMBL/GenBank/DDBJ whole genome shotgun (WGS) entry which is preliminary data.</text>
</comment>
<gene>
    <name evidence="2" type="ORF">Plec18167_009504</name>
</gene>
<reference evidence="2 3" key="1">
    <citation type="journal article" date="2024" name="IMA Fungus">
        <title>IMA Genome - F19 : A genome assembly and annotation guide to empower mycologists, including annotated draft genome sequences of Ceratocystis pirilliformis, Diaporthe australafricana, Fusarium ophioides, Paecilomyces lecythidis, and Sporothrix stenoceras.</title>
        <authorList>
            <person name="Aylward J."/>
            <person name="Wilson A.M."/>
            <person name="Visagie C.M."/>
            <person name="Spraker J."/>
            <person name="Barnes I."/>
            <person name="Buitendag C."/>
            <person name="Ceriani C."/>
            <person name="Del Mar Angel L."/>
            <person name="du Plessis D."/>
            <person name="Fuchs T."/>
            <person name="Gasser K."/>
            <person name="Kramer D."/>
            <person name="Li W."/>
            <person name="Munsamy K."/>
            <person name="Piso A."/>
            <person name="Price J.L."/>
            <person name="Sonnekus B."/>
            <person name="Thomas C."/>
            <person name="van der Nest A."/>
            <person name="van Dijk A."/>
            <person name="van Heerden A."/>
            <person name="van Vuuren N."/>
            <person name="Yilmaz N."/>
            <person name="Duong T.A."/>
            <person name="van der Merwe N.A."/>
            <person name="Wingfield M.J."/>
            <person name="Wingfield B.D."/>
        </authorList>
    </citation>
    <scope>NUCLEOTIDE SEQUENCE [LARGE SCALE GENOMIC DNA]</scope>
    <source>
        <strain evidence="2 3">CMW 18167</strain>
    </source>
</reference>
<dbReference type="InterPro" id="IPR029058">
    <property type="entry name" value="AB_hydrolase_fold"/>
</dbReference>
<evidence type="ECO:0000313" key="2">
    <source>
        <dbReference type="EMBL" id="KAL1865236.1"/>
    </source>
</evidence>
<dbReference type="InterPro" id="IPR002925">
    <property type="entry name" value="Dienelactn_hydro"/>
</dbReference>
<evidence type="ECO:0000259" key="1">
    <source>
        <dbReference type="Pfam" id="PF01738"/>
    </source>
</evidence>
<evidence type="ECO:0000313" key="3">
    <source>
        <dbReference type="Proteomes" id="UP001583193"/>
    </source>
</evidence>
<sequence length="242" mass="26336">MASNPPGACCATGFKHEGNPTGEIKDVGGVKTYFSQPKEKTDKAILILTDIFGIYTNSQLIADQFAENGYLAVIPDLFAGDAIDVAAMEGGKVDLPSWIQKHQPNHVDPIVEASIKSLREQGIKKIGGVGYCFGAKYVTRFLKNGKLDVGYNAHPSFVSHEELAAIQGPLSIAAAEIDQIFTTELRHESEGILIKTGQPWQINLFSGVSHGFAVRADLSKPENKFAKEQAFVQAIAWFTYHL</sequence>
<dbReference type="PANTHER" id="PTHR17630">
    <property type="entry name" value="DIENELACTONE HYDROLASE"/>
    <property type="match status" value="1"/>
</dbReference>
<feature type="domain" description="Dienelactone hydrolase" evidence="1">
    <location>
        <begin position="31"/>
        <end position="240"/>
    </location>
</feature>
<dbReference type="Gene3D" id="3.40.50.1820">
    <property type="entry name" value="alpha/beta hydrolase"/>
    <property type="match status" value="1"/>
</dbReference>
<protein>
    <recommendedName>
        <fullName evidence="1">Dienelactone hydrolase domain-containing protein</fullName>
    </recommendedName>
</protein>
<dbReference type="SUPFAM" id="SSF53474">
    <property type="entry name" value="alpha/beta-Hydrolases"/>
    <property type="match status" value="1"/>
</dbReference>
<dbReference type="PANTHER" id="PTHR17630:SF44">
    <property type="entry name" value="PROTEIN AIM2"/>
    <property type="match status" value="1"/>
</dbReference>
<name>A0ABR3WNJ1_9EURO</name>
<organism evidence="2 3">
    <name type="scientific">Paecilomyces lecythidis</name>
    <dbReference type="NCBI Taxonomy" id="3004212"/>
    <lineage>
        <taxon>Eukaryota</taxon>
        <taxon>Fungi</taxon>
        <taxon>Dikarya</taxon>
        <taxon>Ascomycota</taxon>
        <taxon>Pezizomycotina</taxon>
        <taxon>Eurotiomycetes</taxon>
        <taxon>Eurotiomycetidae</taxon>
        <taxon>Eurotiales</taxon>
        <taxon>Thermoascaceae</taxon>
        <taxon>Paecilomyces</taxon>
    </lineage>
</organism>